<evidence type="ECO:0000313" key="5">
    <source>
        <dbReference type="EMBL" id="SDZ73569.1"/>
    </source>
</evidence>
<comment type="similarity">
    <text evidence="1 3">Belongs to the pseudouridine synthase RsuA family.</text>
</comment>
<name>A0A1H3VFN7_9GAMM</name>
<dbReference type="InterPro" id="IPR000748">
    <property type="entry name" value="PsdUridine_synth_RsuA/RluB/E/F"/>
</dbReference>
<dbReference type="PANTHER" id="PTHR47683">
    <property type="entry name" value="PSEUDOURIDINE SYNTHASE FAMILY PROTEIN-RELATED"/>
    <property type="match status" value="1"/>
</dbReference>
<dbReference type="PROSITE" id="PS01149">
    <property type="entry name" value="PSI_RSU"/>
    <property type="match status" value="1"/>
</dbReference>
<dbReference type="InterPro" id="IPR020103">
    <property type="entry name" value="PsdUridine_synth_cat_dom_sf"/>
</dbReference>
<evidence type="ECO:0000256" key="1">
    <source>
        <dbReference type="ARBA" id="ARBA00008348"/>
    </source>
</evidence>
<dbReference type="GO" id="GO:0006364">
    <property type="term" value="P:rRNA processing"/>
    <property type="evidence" value="ECO:0007669"/>
    <property type="project" value="UniProtKB-ARBA"/>
</dbReference>
<evidence type="ECO:0000256" key="2">
    <source>
        <dbReference type="ARBA" id="ARBA00023235"/>
    </source>
</evidence>
<sequence length="178" mass="20398">MPRILLFNKPFDVLCQFTDQEGRATLADYISVPDVYTAGRLDRDSEGLLLLTDDGNLQHRIADPKHKTSKTYWVQVEGAPTEADLQPLRQGIRLKDGMTRPATVRLMVEPPGLWPRHPPIRVRQSIPDTWLEITISEGRNRQVRRMTAAIGFPTLRLIRYRIGTWTLEGLASGEWREL</sequence>
<feature type="domain" description="Pseudouridine synthase RsuA/RluA-like" evidence="4">
    <location>
        <begin position="4"/>
        <end position="149"/>
    </location>
</feature>
<dbReference type="GO" id="GO:0003723">
    <property type="term" value="F:RNA binding"/>
    <property type="evidence" value="ECO:0007669"/>
    <property type="project" value="InterPro"/>
</dbReference>
<protein>
    <recommendedName>
        <fullName evidence="3">Pseudouridine synthase</fullName>
        <ecNumber evidence="3">5.4.99.-</ecNumber>
    </recommendedName>
</protein>
<dbReference type="InterPro" id="IPR006145">
    <property type="entry name" value="PsdUridine_synth_RsuA/RluA"/>
</dbReference>
<dbReference type="InterPro" id="IPR050343">
    <property type="entry name" value="RsuA_PseudoU_synthase"/>
</dbReference>
<dbReference type="EC" id="5.4.99.-" evidence="3"/>
<keyword evidence="6" id="KW-1185">Reference proteome</keyword>
<dbReference type="PANTHER" id="PTHR47683:SF2">
    <property type="entry name" value="RNA-BINDING S4 DOMAIN-CONTAINING PROTEIN"/>
    <property type="match status" value="1"/>
</dbReference>
<dbReference type="EMBL" id="FNQP01000001">
    <property type="protein sequence ID" value="SDZ73569.1"/>
    <property type="molecule type" value="Genomic_DNA"/>
</dbReference>
<dbReference type="InterPro" id="IPR018496">
    <property type="entry name" value="PsdUridine_synth_RsuA/RluB_CS"/>
</dbReference>
<dbReference type="NCBIfam" id="TIGR00093">
    <property type="entry name" value="pseudouridine synthase"/>
    <property type="match status" value="1"/>
</dbReference>
<dbReference type="Pfam" id="PF00849">
    <property type="entry name" value="PseudoU_synth_2"/>
    <property type="match status" value="1"/>
</dbReference>
<dbReference type="GO" id="GO:0009982">
    <property type="term" value="F:pseudouridine synthase activity"/>
    <property type="evidence" value="ECO:0007669"/>
    <property type="project" value="InterPro"/>
</dbReference>
<organism evidence="5 6">
    <name type="scientific">Thiothrix caldifontis</name>
    <dbReference type="NCBI Taxonomy" id="525918"/>
    <lineage>
        <taxon>Bacteria</taxon>
        <taxon>Pseudomonadati</taxon>
        <taxon>Pseudomonadota</taxon>
        <taxon>Gammaproteobacteria</taxon>
        <taxon>Thiotrichales</taxon>
        <taxon>Thiotrichaceae</taxon>
        <taxon>Thiothrix</taxon>
    </lineage>
</organism>
<evidence type="ECO:0000313" key="6">
    <source>
        <dbReference type="Proteomes" id="UP000199397"/>
    </source>
</evidence>
<dbReference type="Gene3D" id="3.30.70.1560">
    <property type="entry name" value="Alpha-L RNA-binding motif"/>
    <property type="match status" value="1"/>
</dbReference>
<dbReference type="SUPFAM" id="SSF55120">
    <property type="entry name" value="Pseudouridine synthase"/>
    <property type="match status" value="1"/>
</dbReference>
<reference evidence="5 6" key="1">
    <citation type="submission" date="2016-10" db="EMBL/GenBank/DDBJ databases">
        <authorList>
            <person name="de Groot N.N."/>
        </authorList>
    </citation>
    <scope>NUCLEOTIDE SEQUENCE [LARGE SCALE GENOMIC DNA]</scope>
    <source>
        <strain evidence="5 6">DSM 21228</strain>
    </source>
</reference>
<proteinExistence type="inferred from homology"/>
<dbReference type="GO" id="GO:0140098">
    <property type="term" value="F:catalytic activity, acting on RNA"/>
    <property type="evidence" value="ECO:0007669"/>
    <property type="project" value="UniProtKB-ARBA"/>
</dbReference>
<dbReference type="Gene3D" id="3.30.70.580">
    <property type="entry name" value="Pseudouridine synthase I, catalytic domain, N-terminal subdomain"/>
    <property type="match status" value="1"/>
</dbReference>
<accession>A0A1H3VFN7</accession>
<dbReference type="GO" id="GO:0001522">
    <property type="term" value="P:pseudouridine synthesis"/>
    <property type="evidence" value="ECO:0007669"/>
    <property type="project" value="InterPro"/>
</dbReference>
<keyword evidence="2 3" id="KW-0413">Isomerase</keyword>
<dbReference type="OrthoDB" id="9807213at2"/>
<evidence type="ECO:0000259" key="4">
    <source>
        <dbReference type="Pfam" id="PF00849"/>
    </source>
</evidence>
<gene>
    <name evidence="5" type="ORF">SAMN05660964_00047</name>
</gene>
<dbReference type="InterPro" id="IPR042092">
    <property type="entry name" value="PsdUridine_s_RsuA/RluB/E/F_cat"/>
</dbReference>
<dbReference type="InterPro" id="IPR020094">
    <property type="entry name" value="TruA/RsuA/RluB/E/F_N"/>
</dbReference>
<dbReference type="AlphaFoldDB" id="A0A1H3VFN7"/>
<dbReference type="STRING" id="525918.SAMN05660964_00047"/>
<dbReference type="Proteomes" id="UP000199397">
    <property type="component" value="Unassembled WGS sequence"/>
</dbReference>
<evidence type="ECO:0000256" key="3">
    <source>
        <dbReference type="RuleBase" id="RU003887"/>
    </source>
</evidence>
<dbReference type="RefSeq" id="WP_093064196.1">
    <property type="nucleotide sequence ID" value="NZ_FNQP01000001.1"/>
</dbReference>